<evidence type="ECO:0000313" key="2">
    <source>
        <dbReference type="Proteomes" id="UP000789920"/>
    </source>
</evidence>
<proteinExistence type="predicted"/>
<protein>
    <submittedName>
        <fullName evidence="1">28019_t:CDS:1</fullName>
    </submittedName>
</protein>
<comment type="caution">
    <text evidence="1">The sequence shown here is derived from an EMBL/GenBank/DDBJ whole genome shotgun (WGS) entry which is preliminary data.</text>
</comment>
<dbReference type="EMBL" id="CAJVQC010011062">
    <property type="protein sequence ID" value="CAG8623488.1"/>
    <property type="molecule type" value="Genomic_DNA"/>
</dbReference>
<reference evidence="1" key="1">
    <citation type="submission" date="2021-06" db="EMBL/GenBank/DDBJ databases">
        <authorList>
            <person name="Kallberg Y."/>
            <person name="Tangrot J."/>
            <person name="Rosling A."/>
        </authorList>
    </citation>
    <scope>NUCLEOTIDE SEQUENCE</scope>
    <source>
        <strain evidence="1">MA461A</strain>
    </source>
</reference>
<dbReference type="Proteomes" id="UP000789920">
    <property type="component" value="Unassembled WGS sequence"/>
</dbReference>
<accession>A0ACA9N087</accession>
<keyword evidence="2" id="KW-1185">Reference proteome</keyword>
<gene>
    <name evidence="1" type="ORF">RPERSI_LOCUS6813</name>
</gene>
<name>A0ACA9N087_9GLOM</name>
<evidence type="ECO:0000313" key="1">
    <source>
        <dbReference type="EMBL" id="CAG8623488.1"/>
    </source>
</evidence>
<sequence length="517" mass="60286">MGRPARRQQFSEHENFTNSERMHLCNNCRINAYNPTWKRLCPECGSQLLSSEPTNFCCNNMLRRTIPPLHPLPLNLQNLYVTNPDNFSHNSHQYSSLFSFTVLGYTGGIVHLPHPQAFAINGFAYHRVYPANTKGYPTNWFVYDADARNSVADQCKLNQEIVDLIKRELAIVNPFVKGLYQLCDVDYPQARLIIQQPTNNAEVAACTIIHSTSVMQERRVQIWRVGEENPIYIIDMFSQADDEHLQYIRQEQYRFRKKNYDDNETVHDEAELYPKNIYLPALHTLLYRWSYKKTMDAFAVKRGLSHAHKGLDRVLVTVQMEENNDTIDEIKDYINAHYLSAMEAVWHIFKYKIASQLPSVTYLVNQPSLPLNTYLKKKQEGCRQHIFKLYKQNHVHITRMNIICLCVGEKYYLRLLLSCRAAWSFKDLCIVNNILYSNFQDAARAFGLLKDINKNEQCFAEAIFYKCTSAQLRLLFCHLILEGIAAQSIWQNYHELLLADYIDKKDDIQQGENEALI</sequence>
<organism evidence="1 2">
    <name type="scientific">Racocetra persica</name>
    <dbReference type="NCBI Taxonomy" id="160502"/>
    <lineage>
        <taxon>Eukaryota</taxon>
        <taxon>Fungi</taxon>
        <taxon>Fungi incertae sedis</taxon>
        <taxon>Mucoromycota</taxon>
        <taxon>Glomeromycotina</taxon>
        <taxon>Glomeromycetes</taxon>
        <taxon>Diversisporales</taxon>
        <taxon>Gigasporaceae</taxon>
        <taxon>Racocetra</taxon>
    </lineage>
</organism>